<evidence type="ECO:0000313" key="2">
    <source>
        <dbReference type="EMBL" id="RHW47227.1"/>
    </source>
</evidence>
<organism evidence="2 3">
    <name type="scientific">Dermacoccus abyssi</name>
    <dbReference type="NCBI Taxonomy" id="322596"/>
    <lineage>
        <taxon>Bacteria</taxon>
        <taxon>Bacillati</taxon>
        <taxon>Actinomycetota</taxon>
        <taxon>Actinomycetes</taxon>
        <taxon>Micrococcales</taxon>
        <taxon>Dermacoccaceae</taxon>
        <taxon>Dermacoccus</taxon>
    </lineage>
</organism>
<evidence type="ECO:0000313" key="3">
    <source>
        <dbReference type="Proteomes" id="UP000285376"/>
    </source>
</evidence>
<accession>A0A417Z998</accession>
<sequence length="252" mass="27854">MAQAFTRDPDDGARIIGFLEDVERSLVIELMYQTSVLLSDGSEDAGETDEKGAPSDGDTHDDLFAALSRSMAEREAPQDPALRRLLPDGVKNDDAAASEFRRLTESTLRDGKLRNLDIAMRALEEGFVDEEQAAAIADDVYERANDPAARYERDDAGEREGNDDNLQDGLSDGSREVVLDEASARAMMMALTDVRLVLAERLGLRTDEDAEALSRQVEREDAPKSPEDLLAAYYDFLTWMSESLTLAVMRKA</sequence>
<protein>
    <submittedName>
        <fullName evidence="2">DUF2017 family protein</fullName>
    </submittedName>
</protein>
<feature type="compositionally biased region" description="Basic and acidic residues" evidence="1">
    <location>
        <begin position="48"/>
        <end position="61"/>
    </location>
</feature>
<proteinExistence type="predicted"/>
<comment type="caution">
    <text evidence="2">The sequence shown here is derived from an EMBL/GenBank/DDBJ whole genome shotgun (WGS) entry which is preliminary data.</text>
</comment>
<dbReference type="RefSeq" id="WP_118912772.1">
    <property type="nucleotide sequence ID" value="NZ_CBCRVH010000007.1"/>
</dbReference>
<feature type="compositionally biased region" description="Basic and acidic residues" evidence="1">
    <location>
        <begin position="145"/>
        <end position="162"/>
    </location>
</feature>
<gene>
    <name evidence="2" type="ORF">D1832_04440</name>
</gene>
<dbReference type="Proteomes" id="UP000285376">
    <property type="component" value="Unassembled WGS sequence"/>
</dbReference>
<feature type="region of interest" description="Disordered" evidence="1">
    <location>
        <begin position="39"/>
        <end position="61"/>
    </location>
</feature>
<dbReference type="InterPro" id="IPR018561">
    <property type="entry name" value="AosR"/>
</dbReference>
<feature type="region of interest" description="Disordered" evidence="1">
    <location>
        <begin position="145"/>
        <end position="173"/>
    </location>
</feature>
<dbReference type="EMBL" id="QWLM01000003">
    <property type="protein sequence ID" value="RHW47227.1"/>
    <property type="molecule type" value="Genomic_DNA"/>
</dbReference>
<name>A0A417Z998_9MICO</name>
<dbReference type="Pfam" id="PF09438">
    <property type="entry name" value="DUF2017"/>
    <property type="match status" value="1"/>
</dbReference>
<reference evidence="2 3" key="1">
    <citation type="submission" date="2018-08" db="EMBL/GenBank/DDBJ databases">
        <title>Whole genome sequence analysis of Dermacoccus abyssi bacteria isolated from Deep Mariana trench Micromonospora spp reveals genes involved in the environmental adaptation and production of secondary metabolites.</title>
        <authorList>
            <person name="Abdel-Mageed W.M."/>
            <person name="Lehri B."/>
            <person name="Nouioui I."/>
            <person name="Goodfellow I."/>
            <person name="Jaspars M."/>
            <person name="Karlyshev A."/>
        </authorList>
    </citation>
    <scope>NUCLEOTIDE SEQUENCE [LARGE SCALE GENOMIC DNA]</scope>
    <source>
        <strain evidence="2 3">MT1.1</strain>
    </source>
</reference>
<dbReference type="AlphaFoldDB" id="A0A417Z998"/>
<evidence type="ECO:0000256" key="1">
    <source>
        <dbReference type="SAM" id="MobiDB-lite"/>
    </source>
</evidence>